<dbReference type="AlphaFoldDB" id="A0AA40AM08"/>
<dbReference type="RefSeq" id="XP_060296975.1">
    <property type="nucleotide sequence ID" value="XM_060442070.1"/>
</dbReference>
<accession>A0AA40AM08</accession>
<dbReference type="Proteomes" id="UP001172101">
    <property type="component" value="Unassembled WGS sequence"/>
</dbReference>
<gene>
    <name evidence="2" type="ORF">B0T26DRAFT_712234</name>
</gene>
<organism evidence="2 3">
    <name type="scientific">Lasiosphaeria miniovina</name>
    <dbReference type="NCBI Taxonomy" id="1954250"/>
    <lineage>
        <taxon>Eukaryota</taxon>
        <taxon>Fungi</taxon>
        <taxon>Dikarya</taxon>
        <taxon>Ascomycota</taxon>
        <taxon>Pezizomycotina</taxon>
        <taxon>Sordariomycetes</taxon>
        <taxon>Sordariomycetidae</taxon>
        <taxon>Sordariales</taxon>
        <taxon>Lasiosphaeriaceae</taxon>
        <taxon>Lasiosphaeria</taxon>
    </lineage>
</organism>
<keyword evidence="3" id="KW-1185">Reference proteome</keyword>
<sequence length="126" mass="13062">MRASVVSTGSSDSNTAGLRCAGLRSLAGRLPNRPRKTHVRTRGVASAAVLLSPELLVAGVWWSVASEKVATGIVARCFTKRSRQGAAVGSCEALLAAAMVLRLAIVLAENEREINVGGCGDDDDGE</sequence>
<dbReference type="GeneID" id="85325340"/>
<reference evidence="2" key="1">
    <citation type="submission" date="2023-06" db="EMBL/GenBank/DDBJ databases">
        <title>Genome-scale phylogeny and comparative genomics of the fungal order Sordariales.</title>
        <authorList>
            <consortium name="Lawrence Berkeley National Laboratory"/>
            <person name="Hensen N."/>
            <person name="Bonometti L."/>
            <person name="Westerberg I."/>
            <person name="Brannstrom I.O."/>
            <person name="Guillou S."/>
            <person name="Cros-Aarteil S."/>
            <person name="Calhoun S."/>
            <person name="Haridas S."/>
            <person name="Kuo A."/>
            <person name="Mondo S."/>
            <person name="Pangilinan J."/>
            <person name="Riley R."/>
            <person name="LaButti K."/>
            <person name="Andreopoulos B."/>
            <person name="Lipzen A."/>
            <person name="Chen C."/>
            <person name="Yanf M."/>
            <person name="Daum C."/>
            <person name="Ng V."/>
            <person name="Clum A."/>
            <person name="Steindorff A."/>
            <person name="Ohm R."/>
            <person name="Martin F."/>
            <person name="Silar P."/>
            <person name="Natvig D."/>
            <person name="Lalanne C."/>
            <person name="Gautier V."/>
            <person name="Ament-velasquez S.L."/>
            <person name="Kruys A."/>
            <person name="Hutchinson M.I."/>
            <person name="Powell A.J."/>
            <person name="Barry K."/>
            <person name="Miller A.N."/>
            <person name="Grigoriev I.V."/>
            <person name="Debuchy R."/>
            <person name="Gladieux P."/>
            <person name="Thoren M.H."/>
            <person name="Johannesson H."/>
        </authorList>
    </citation>
    <scope>NUCLEOTIDE SEQUENCE</scope>
    <source>
        <strain evidence="2">SMH2392-1A</strain>
    </source>
</reference>
<feature type="transmembrane region" description="Helical" evidence="1">
    <location>
        <begin position="84"/>
        <end position="105"/>
    </location>
</feature>
<protein>
    <submittedName>
        <fullName evidence="2">Uncharacterized protein</fullName>
    </submittedName>
</protein>
<feature type="transmembrane region" description="Helical" evidence="1">
    <location>
        <begin position="43"/>
        <end position="64"/>
    </location>
</feature>
<name>A0AA40AM08_9PEZI</name>
<comment type="caution">
    <text evidence="2">The sequence shown here is derived from an EMBL/GenBank/DDBJ whole genome shotgun (WGS) entry which is preliminary data.</text>
</comment>
<proteinExistence type="predicted"/>
<evidence type="ECO:0000256" key="1">
    <source>
        <dbReference type="SAM" id="Phobius"/>
    </source>
</evidence>
<dbReference type="EMBL" id="JAUIRO010000004">
    <property type="protein sequence ID" value="KAK0718182.1"/>
    <property type="molecule type" value="Genomic_DNA"/>
</dbReference>
<evidence type="ECO:0000313" key="2">
    <source>
        <dbReference type="EMBL" id="KAK0718182.1"/>
    </source>
</evidence>
<evidence type="ECO:0000313" key="3">
    <source>
        <dbReference type="Proteomes" id="UP001172101"/>
    </source>
</evidence>
<keyword evidence="1" id="KW-1133">Transmembrane helix</keyword>
<keyword evidence="1" id="KW-0812">Transmembrane</keyword>
<keyword evidence="1" id="KW-0472">Membrane</keyword>